<keyword evidence="1" id="KW-0472">Membrane</keyword>
<evidence type="ECO:0000313" key="3">
    <source>
        <dbReference type="Proteomes" id="UP000323000"/>
    </source>
</evidence>
<dbReference type="OrthoDB" id="1915362at2759"/>
<evidence type="ECO:0000256" key="1">
    <source>
        <dbReference type="SAM" id="Phobius"/>
    </source>
</evidence>
<feature type="transmembrane region" description="Helical" evidence="1">
    <location>
        <begin position="228"/>
        <end position="248"/>
    </location>
</feature>
<organism evidence="2 3">
    <name type="scientific">Acer yangbiense</name>
    <dbReference type="NCBI Taxonomy" id="1000413"/>
    <lineage>
        <taxon>Eukaryota</taxon>
        <taxon>Viridiplantae</taxon>
        <taxon>Streptophyta</taxon>
        <taxon>Embryophyta</taxon>
        <taxon>Tracheophyta</taxon>
        <taxon>Spermatophyta</taxon>
        <taxon>Magnoliopsida</taxon>
        <taxon>eudicotyledons</taxon>
        <taxon>Gunneridae</taxon>
        <taxon>Pentapetalae</taxon>
        <taxon>rosids</taxon>
        <taxon>malvids</taxon>
        <taxon>Sapindales</taxon>
        <taxon>Sapindaceae</taxon>
        <taxon>Hippocastanoideae</taxon>
        <taxon>Acereae</taxon>
        <taxon>Acer</taxon>
    </lineage>
</organism>
<keyword evidence="1" id="KW-1133">Transmembrane helix</keyword>
<sequence>MIEEDTLNKKRFDKGRLHVLIPLNQVCPSKIKVKVGNGSFCVKISEESSPVNFSWLANFLGLQTVISKSGLNSLPGLVRHKVAASYDCVNQEENGMGKKLISEENGMGRKLNSGQSGIVGKEKTKCLDYQTLLKIVSLDLRKREVLPPKVTNMDNPPIDPSKEKLGLESSYVKKDKPLTSGSGLGSVMRNSGEKGLRKEMSLTSDIIPIFVEWIDNVEDINEPPPTIYMAYLSKTALIFVLVTIFYIASLEGRKVLNMENTKGGRPLVSNLVASHVLQNGPTPTIPSPIAKSVQMAQNGRISVTLHNAAIYRYLGASVPSPGIGN</sequence>
<keyword evidence="1" id="KW-0812">Transmembrane</keyword>
<dbReference type="Proteomes" id="UP000323000">
    <property type="component" value="Chromosome 3"/>
</dbReference>
<gene>
    <name evidence="2" type="ORF">EZV62_007982</name>
</gene>
<dbReference type="AlphaFoldDB" id="A0A5C7IBV1"/>
<dbReference type="EMBL" id="VAHF01000003">
    <property type="protein sequence ID" value="TXG66707.1"/>
    <property type="molecule type" value="Genomic_DNA"/>
</dbReference>
<reference evidence="3" key="1">
    <citation type="journal article" date="2019" name="Gigascience">
        <title>De novo genome assembly of the endangered Acer yangbiense, a plant species with extremely small populations endemic to Yunnan Province, China.</title>
        <authorList>
            <person name="Yang J."/>
            <person name="Wariss H.M."/>
            <person name="Tao L."/>
            <person name="Zhang R."/>
            <person name="Yun Q."/>
            <person name="Hollingsworth P."/>
            <person name="Dao Z."/>
            <person name="Luo G."/>
            <person name="Guo H."/>
            <person name="Ma Y."/>
            <person name="Sun W."/>
        </authorList>
    </citation>
    <scope>NUCLEOTIDE SEQUENCE [LARGE SCALE GENOMIC DNA]</scope>
    <source>
        <strain evidence="3">cv. Malutang</strain>
    </source>
</reference>
<evidence type="ECO:0000313" key="2">
    <source>
        <dbReference type="EMBL" id="TXG66707.1"/>
    </source>
</evidence>
<protein>
    <submittedName>
        <fullName evidence="2">Uncharacterized protein</fullName>
    </submittedName>
</protein>
<keyword evidence="3" id="KW-1185">Reference proteome</keyword>
<accession>A0A5C7IBV1</accession>
<comment type="caution">
    <text evidence="2">The sequence shown here is derived from an EMBL/GenBank/DDBJ whole genome shotgun (WGS) entry which is preliminary data.</text>
</comment>
<proteinExistence type="predicted"/>
<name>A0A5C7IBV1_9ROSI</name>